<keyword evidence="9" id="KW-1185">Reference proteome</keyword>
<dbReference type="PROSITE" id="PS00086">
    <property type="entry name" value="CYTOCHROME_P450"/>
    <property type="match status" value="1"/>
</dbReference>
<evidence type="ECO:0000256" key="5">
    <source>
        <dbReference type="ARBA" id="ARBA00023004"/>
    </source>
</evidence>
<dbReference type="GO" id="GO:0005506">
    <property type="term" value="F:iron ion binding"/>
    <property type="evidence" value="ECO:0007669"/>
    <property type="project" value="InterPro"/>
</dbReference>
<comment type="similarity">
    <text evidence="1 8">Belongs to the cytochrome P450 family.</text>
</comment>
<dbReference type="PRINTS" id="PR00463">
    <property type="entry name" value="EP450I"/>
</dbReference>
<dbReference type="PANTHER" id="PTHR47950:SF14">
    <property type="entry name" value="CYTOCHROME P450 76A2-LIKE ISOFORM X1"/>
    <property type="match status" value="1"/>
</dbReference>
<dbReference type="RefSeq" id="XP_027069760.1">
    <property type="nucleotide sequence ID" value="XM_027213959.2"/>
</dbReference>
<name>A0A6P6SVE6_COFAR</name>
<keyword evidence="2 7" id="KW-0349">Heme</keyword>
<dbReference type="GO" id="GO:0004497">
    <property type="term" value="F:monooxygenase activity"/>
    <property type="evidence" value="ECO:0007669"/>
    <property type="project" value="UniProtKB-KW"/>
</dbReference>
<proteinExistence type="inferred from homology"/>
<evidence type="ECO:0000313" key="9">
    <source>
        <dbReference type="Proteomes" id="UP001652660"/>
    </source>
</evidence>
<dbReference type="GO" id="GO:0020037">
    <property type="term" value="F:heme binding"/>
    <property type="evidence" value="ECO:0007669"/>
    <property type="project" value="InterPro"/>
</dbReference>
<dbReference type="Proteomes" id="UP001652660">
    <property type="component" value="Chromosome 6c"/>
</dbReference>
<evidence type="ECO:0000256" key="2">
    <source>
        <dbReference type="ARBA" id="ARBA00022617"/>
    </source>
</evidence>
<dbReference type="InterPro" id="IPR001128">
    <property type="entry name" value="Cyt_P450"/>
</dbReference>
<dbReference type="SUPFAM" id="SSF48264">
    <property type="entry name" value="Cytochrome P450"/>
    <property type="match status" value="1"/>
</dbReference>
<keyword evidence="5 7" id="KW-0408">Iron</keyword>
<dbReference type="CDD" id="cd11073">
    <property type="entry name" value="CYP76-like"/>
    <property type="match status" value="1"/>
</dbReference>
<dbReference type="InterPro" id="IPR017972">
    <property type="entry name" value="Cyt_P450_CS"/>
</dbReference>
<dbReference type="AlphaFoldDB" id="A0A6P6SVE6"/>
<dbReference type="OrthoDB" id="1055148at2759"/>
<keyword evidence="4 8" id="KW-0560">Oxidoreductase</keyword>
<keyword evidence="3 7" id="KW-0479">Metal-binding</keyword>
<evidence type="ECO:0000256" key="6">
    <source>
        <dbReference type="ARBA" id="ARBA00023033"/>
    </source>
</evidence>
<dbReference type="GO" id="GO:0016705">
    <property type="term" value="F:oxidoreductase activity, acting on paired donors, with incorporation or reduction of molecular oxygen"/>
    <property type="evidence" value="ECO:0007669"/>
    <property type="project" value="InterPro"/>
</dbReference>
<evidence type="ECO:0000256" key="3">
    <source>
        <dbReference type="ARBA" id="ARBA00022723"/>
    </source>
</evidence>
<protein>
    <submittedName>
        <fullName evidence="10">Cytochrome P450 76A1</fullName>
    </submittedName>
</protein>
<gene>
    <name evidence="10" type="primary">LOC113695013</name>
</gene>
<evidence type="ECO:0000256" key="4">
    <source>
        <dbReference type="ARBA" id="ARBA00023002"/>
    </source>
</evidence>
<keyword evidence="6 8" id="KW-0503">Monooxygenase</keyword>
<dbReference type="InterPro" id="IPR002401">
    <property type="entry name" value="Cyt_P450_E_grp-I"/>
</dbReference>
<evidence type="ECO:0000256" key="7">
    <source>
        <dbReference type="PIRSR" id="PIRSR602401-1"/>
    </source>
</evidence>
<evidence type="ECO:0000256" key="8">
    <source>
        <dbReference type="RuleBase" id="RU000461"/>
    </source>
</evidence>
<evidence type="ECO:0000313" key="10">
    <source>
        <dbReference type="RefSeq" id="XP_027069760.1"/>
    </source>
</evidence>
<dbReference type="GeneID" id="113695013"/>
<sequence>MCHLVVINTHPKNLSVKNQFGTSLIKHLTALMELHVNQFVWGVAILIPSLLLLLRHKKSSHNRLPPGPPGWPIFGNMFDLGSMPHRTLAGLKNKYGPVVWLRIGAMNTMAVQSSKAAAELFRNHDISFVERTVTENMKSHNFDKSSLSLAPYGSYWRVLKRMMTVEMIVNKRINETVAIRRKCVDDMVSWIKKEAHAGKESWRGIHLAHFVFLASFNMLGNLMLSKDLVEPEKEEGVEFFSAMVRLAEWVGHPNIVDLFPWLRWLDPQGLRKKTAGEMWKTMQIVSRFVKERLQERQRGGPRKNDFLEVLLEFEGNGKGEQAKISDHDLNILIMETFIAGTETTSGTMEWAMVELLSNPSVMSTLKDELNEVVGGGNKFQEADIDKLKYLQAVVNETLRLHPPIPLLVPRKATQDTNFMGYNVPKGTQLFVNVWAIGRDPECWENADTFRPERFLNSNIDFKGNHFELIPFGAGRRMCAGVPLAHRMLHLVLGSLVHEFDWDVHNSVADDLRDTKESMGVVVKKTRPLIAIPISKNSPTS</sequence>
<dbReference type="Pfam" id="PF00067">
    <property type="entry name" value="p450"/>
    <property type="match status" value="1"/>
</dbReference>
<reference evidence="9" key="1">
    <citation type="journal article" date="2025" name="Foods">
        <title>Unveiling the Microbial Signatures of Arabica Coffee Cherries: Insights into Ripeness Specific Diversity, Functional Traits, and Implications for Quality and Safety.</title>
        <authorList>
            <consortium name="RefSeq"/>
            <person name="Tenea G.N."/>
            <person name="Cifuentes V."/>
            <person name="Reyes P."/>
            <person name="Cevallos-Vallejos M."/>
        </authorList>
    </citation>
    <scope>NUCLEOTIDE SEQUENCE [LARGE SCALE GENOMIC DNA]</scope>
</reference>
<reference evidence="10" key="2">
    <citation type="submission" date="2025-08" db="UniProtKB">
        <authorList>
            <consortium name="RefSeq"/>
        </authorList>
    </citation>
    <scope>IDENTIFICATION</scope>
    <source>
        <tissue evidence="10">Leaves</tissue>
    </source>
</reference>
<dbReference type="InterPro" id="IPR036396">
    <property type="entry name" value="Cyt_P450_sf"/>
</dbReference>
<dbReference type="FunFam" id="1.10.630.10:FF:000007">
    <property type="entry name" value="Cytochrome P450 76C4"/>
    <property type="match status" value="1"/>
</dbReference>
<evidence type="ECO:0000256" key="1">
    <source>
        <dbReference type="ARBA" id="ARBA00010617"/>
    </source>
</evidence>
<accession>A0A6P6SVE6</accession>
<dbReference type="PRINTS" id="PR00385">
    <property type="entry name" value="P450"/>
</dbReference>
<feature type="binding site" description="axial binding residue" evidence="7">
    <location>
        <position position="478"/>
    </location>
    <ligand>
        <name>heme</name>
        <dbReference type="ChEBI" id="CHEBI:30413"/>
    </ligand>
    <ligandPart>
        <name>Fe</name>
        <dbReference type="ChEBI" id="CHEBI:18248"/>
    </ligandPart>
</feature>
<organism evidence="9 10">
    <name type="scientific">Coffea arabica</name>
    <name type="common">Arabian coffee</name>
    <dbReference type="NCBI Taxonomy" id="13443"/>
    <lineage>
        <taxon>Eukaryota</taxon>
        <taxon>Viridiplantae</taxon>
        <taxon>Streptophyta</taxon>
        <taxon>Embryophyta</taxon>
        <taxon>Tracheophyta</taxon>
        <taxon>Spermatophyta</taxon>
        <taxon>Magnoliopsida</taxon>
        <taxon>eudicotyledons</taxon>
        <taxon>Gunneridae</taxon>
        <taxon>Pentapetalae</taxon>
        <taxon>asterids</taxon>
        <taxon>lamiids</taxon>
        <taxon>Gentianales</taxon>
        <taxon>Rubiaceae</taxon>
        <taxon>Ixoroideae</taxon>
        <taxon>Gardenieae complex</taxon>
        <taxon>Bertiereae - Coffeeae clade</taxon>
        <taxon>Coffeeae</taxon>
        <taxon>Coffea</taxon>
    </lineage>
</organism>
<dbReference type="Gene3D" id="1.10.630.10">
    <property type="entry name" value="Cytochrome P450"/>
    <property type="match status" value="1"/>
</dbReference>
<dbReference type="PANTHER" id="PTHR47950">
    <property type="entry name" value="CYTOCHROME P450, FAMILY 76, SUBFAMILY C, POLYPEPTIDE 5-RELATED"/>
    <property type="match status" value="1"/>
</dbReference>
<comment type="cofactor">
    <cofactor evidence="7">
        <name>heme</name>
        <dbReference type="ChEBI" id="CHEBI:30413"/>
    </cofactor>
</comment>